<dbReference type="RefSeq" id="WP_268041862.1">
    <property type="nucleotide sequence ID" value="NZ_CP104064.1"/>
</dbReference>
<reference evidence="1" key="1">
    <citation type="submission" date="2022-08" db="EMBL/GenBank/DDBJ databases">
        <title>Alicyclobacillus dauci DSM2870, complete genome.</title>
        <authorList>
            <person name="Wang Q."/>
            <person name="Cai R."/>
            <person name="Wang Z."/>
        </authorList>
    </citation>
    <scope>NUCLEOTIDE SEQUENCE</scope>
    <source>
        <strain evidence="1">DSM 28700</strain>
    </source>
</reference>
<evidence type="ECO:0000313" key="1">
    <source>
        <dbReference type="EMBL" id="WAH35043.1"/>
    </source>
</evidence>
<evidence type="ECO:0000313" key="2">
    <source>
        <dbReference type="Proteomes" id="UP001164803"/>
    </source>
</evidence>
<organism evidence="1 2">
    <name type="scientific">Alicyclobacillus dauci</name>
    <dbReference type="NCBI Taxonomy" id="1475485"/>
    <lineage>
        <taxon>Bacteria</taxon>
        <taxon>Bacillati</taxon>
        <taxon>Bacillota</taxon>
        <taxon>Bacilli</taxon>
        <taxon>Bacillales</taxon>
        <taxon>Alicyclobacillaceae</taxon>
        <taxon>Alicyclobacillus</taxon>
    </lineage>
</organism>
<gene>
    <name evidence="1" type="ORF">NZD86_11960</name>
</gene>
<accession>A0ABY6YXU4</accession>
<keyword evidence="2" id="KW-1185">Reference proteome</keyword>
<dbReference type="EMBL" id="CP104064">
    <property type="protein sequence ID" value="WAH35043.1"/>
    <property type="molecule type" value="Genomic_DNA"/>
</dbReference>
<protein>
    <submittedName>
        <fullName evidence="1">Uncharacterized protein</fullName>
    </submittedName>
</protein>
<name>A0ABY6YXU4_9BACL</name>
<sequence>MAGVTVRILHPGGVGEYKQGDEVKNAPDGLVEIAKQGIRNAADGELVAEIVTKKGGADAVPTEDSQS</sequence>
<dbReference type="Proteomes" id="UP001164803">
    <property type="component" value="Chromosome"/>
</dbReference>
<proteinExistence type="predicted"/>